<name>A0A1G5Q956_PHOLU</name>
<dbReference type="Proteomes" id="UP000183223">
    <property type="component" value="Unassembled WGS sequence"/>
</dbReference>
<organism evidence="1 2">
    <name type="scientific">Photorhabdus luminescens</name>
    <name type="common">Xenorhabdus luminescens</name>
    <dbReference type="NCBI Taxonomy" id="29488"/>
    <lineage>
        <taxon>Bacteria</taxon>
        <taxon>Pseudomonadati</taxon>
        <taxon>Pseudomonadota</taxon>
        <taxon>Gammaproteobacteria</taxon>
        <taxon>Enterobacterales</taxon>
        <taxon>Morganellaceae</taxon>
        <taxon>Photorhabdus</taxon>
    </lineage>
</organism>
<dbReference type="AlphaFoldDB" id="A0A1G5Q956"/>
<dbReference type="EMBL" id="FMWJ01000004">
    <property type="protein sequence ID" value="SCZ58415.1"/>
    <property type="molecule type" value="Genomic_DNA"/>
</dbReference>
<accession>A0A1G5Q956</accession>
<reference evidence="2" key="1">
    <citation type="submission" date="2016-10" db="EMBL/GenBank/DDBJ databases">
        <authorList>
            <person name="Varghese N."/>
            <person name="Submissions S."/>
        </authorList>
    </citation>
    <scope>NUCLEOTIDE SEQUENCE [LARGE SCALE GENOMIC DNA]</scope>
    <source>
        <strain evidence="2">ATCC 29999</strain>
    </source>
</reference>
<protein>
    <submittedName>
        <fullName evidence="1">Uncharacterized protein</fullName>
    </submittedName>
</protein>
<evidence type="ECO:0000313" key="2">
    <source>
        <dbReference type="Proteomes" id="UP000183223"/>
    </source>
</evidence>
<evidence type="ECO:0000313" key="1">
    <source>
        <dbReference type="EMBL" id="SCZ58415.1"/>
    </source>
</evidence>
<sequence>MVFLALVIVARLIVNIATFVSEFSRGKPDIGIIRGYRKIDELIFNLVCRQLLVTA</sequence>
<gene>
    <name evidence="1" type="ORF">SAMN02982990_01220</name>
</gene>
<keyword evidence="2" id="KW-1185">Reference proteome</keyword>
<proteinExistence type="predicted"/>